<evidence type="ECO:0000259" key="3">
    <source>
        <dbReference type="Pfam" id="PF00109"/>
    </source>
</evidence>
<dbReference type="InterPro" id="IPR014030">
    <property type="entry name" value="Ketoacyl_synth_N"/>
</dbReference>
<sequence length="178" mass="18944">MGSETGKRVVVTGMGVASSLGCEVETLWQNIIAGQCGIDRVRSFDISDFACQIAAEVKDFDPTPAFPNAKEVRRADRFTQLGIYAGWKALEDSGMNLEELDRDQIGSFIGSGIGGLGTQEAQHTVLTNRGPGRMSPFTIPMLILNMASGVFSIYYGLRGPNMATCSACATSTHALGEA</sequence>
<dbReference type="PROSITE" id="PS00606">
    <property type="entry name" value="KS3_1"/>
    <property type="match status" value="1"/>
</dbReference>
<proteinExistence type="predicted"/>
<organism evidence="4">
    <name type="scientific">marine metagenome</name>
    <dbReference type="NCBI Taxonomy" id="408172"/>
    <lineage>
        <taxon>unclassified sequences</taxon>
        <taxon>metagenomes</taxon>
        <taxon>ecological metagenomes</taxon>
    </lineage>
</organism>
<keyword evidence="2" id="KW-0812">Transmembrane</keyword>
<reference evidence="4" key="1">
    <citation type="submission" date="2018-05" db="EMBL/GenBank/DDBJ databases">
        <authorList>
            <person name="Lanie J.A."/>
            <person name="Ng W.-L."/>
            <person name="Kazmierczak K.M."/>
            <person name="Andrzejewski T.M."/>
            <person name="Davidsen T.M."/>
            <person name="Wayne K.J."/>
            <person name="Tettelin H."/>
            <person name="Glass J.I."/>
            <person name="Rusch D."/>
            <person name="Podicherti R."/>
            <person name="Tsui H.-C.T."/>
            <person name="Winkler M.E."/>
        </authorList>
    </citation>
    <scope>NUCLEOTIDE SEQUENCE</scope>
</reference>
<keyword evidence="1" id="KW-0808">Transferase</keyword>
<evidence type="ECO:0000313" key="4">
    <source>
        <dbReference type="EMBL" id="SVC49230.1"/>
    </source>
</evidence>
<dbReference type="Pfam" id="PF00109">
    <property type="entry name" value="ketoacyl-synt"/>
    <property type="match status" value="1"/>
</dbReference>
<dbReference type="EMBL" id="UINC01094195">
    <property type="protein sequence ID" value="SVC49230.1"/>
    <property type="molecule type" value="Genomic_DNA"/>
</dbReference>
<keyword evidence="2" id="KW-1133">Transmembrane helix</keyword>
<dbReference type="PANTHER" id="PTHR11712">
    <property type="entry name" value="POLYKETIDE SYNTHASE-RELATED"/>
    <property type="match status" value="1"/>
</dbReference>
<feature type="transmembrane region" description="Helical" evidence="2">
    <location>
        <begin position="137"/>
        <end position="157"/>
    </location>
</feature>
<dbReference type="Gene3D" id="3.40.47.10">
    <property type="match status" value="1"/>
</dbReference>
<dbReference type="AlphaFoldDB" id="A0A382MKS0"/>
<dbReference type="PANTHER" id="PTHR11712:SF336">
    <property type="entry name" value="3-OXOACYL-[ACYL-CARRIER-PROTEIN] SYNTHASE, MITOCHONDRIAL"/>
    <property type="match status" value="1"/>
</dbReference>
<dbReference type="SUPFAM" id="SSF53901">
    <property type="entry name" value="Thiolase-like"/>
    <property type="match status" value="1"/>
</dbReference>
<name>A0A382MKS0_9ZZZZ</name>
<gene>
    <name evidence="4" type="ORF">METZ01_LOCUS302084</name>
</gene>
<evidence type="ECO:0000256" key="2">
    <source>
        <dbReference type="SAM" id="Phobius"/>
    </source>
</evidence>
<dbReference type="InterPro" id="IPR000794">
    <property type="entry name" value="Beta-ketoacyl_synthase"/>
</dbReference>
<dbReference type="PROSITE" id="PS51257">
    <property type="entry name" value="PROKAR_LIPOPROTEIN"/>
    <property type="match status" value="1"/>
</dbReference>
<dbReference type="GO" id="GO:0004315">
    <property type="term" value="F:3-oxoacyl-[acyl-carrier-protein] synthase activity"/>
    <property type="evidence" value="ECO:0007669"/>
    <property type="project" value="InterPro"/>
</dbReference>
<keyword evidence="2" id="KW-0472">Membrane</keyword>
<dbReference type="GO" id="GO:0006633">
    <property type="term" value="P:fatty acid biosynthetic process"/>
    <property type="evidence" value="ECO:0007669"/>
    <property type="project" value="InterPro"/>
</dbReference>
<feature type="non-terminal residue" evidence="4">
    <location>
        <position position="178"/>
    </location>
</feature>
<dbReference type="InterPro" id="IPR016039">
    <property type="entry name" value="Thiolase-like"/>
</dbReference>
<protein>
    <recommendedName>
        <fullName evidence="3">Beta-ketoacyl synthase-like N-terminal domain-containing protein</fullName>
    </recommendedName>
</protein>
<dbReference type="InterPro" id="IPR018201">
    <property type="entry name" value="Ketoacyl_synth_AS"/>
</dbReference>
<evidence type="ECO:0000256" key="1">
    <source>
        <dbReference type="ARBA" id="ARBA00022679"/>
    </source>
</evidence>
<accession>A0A382MKS0</accession>
<dbReference type="GO" id="GO:0005829">
    <property type="term" value="C:cytosol"/>
    <property type="evidence" value="ECO:0007669"/>
    <property type="project" value="TreeGrafter"/>
</dbReference>
<feature type="domain" description="Beta-ketoacyl synthase-like N-terminal" evidence="3">
    <location>
        <begin position="7"/>
        <end position="176"/>
    </location>
</feature>